<dbReference type="Proteomes" id="UP001159363">
    <property type="component" value="Chromosome 3"/>
</dbReference>
<proteinExistence type="predicted"/>
<evidence type="ECO:0000256" key="1">
    <source>
        <dbReference type="SAM" id="MobiDB-lite"/>
    </source>
</evidence>
<gene>
    <name evidence="2" type="ORF">PR048_008321</name>
</gene>
<protein>
    <submittedName>
        <fullName evidence="2">Uncharacterized protein</fullName>
    </submittedName>
</protein>
<evidence type="ECO:0000313" key="3">
    <source>
        <dbReference type="Proteomes" id="UP001159363"/>
    </source>
</evidence>
<name>A0ABQ9HWS5_9NEOP</name>
<dbReference type="EMBL" id="JARBHB010000003">
    <property type="protein sequence ID" value="KAJ8888827.1"/>
    <property type="molecule type" value="Genomic_DNA"/>
</dbReference>
<feature type="compositionally biased region" description="Basic and acidic residues" evidence="1">
    <location>
        <begin position="76"/>
        <end position="88"/>
    </location>
</feature>
<evidence type="ECO:0000313" key="2">
    <source>
        <dbReference type="EMBL" id="KAJ8888827.1"/>
    </source>
</evidence>
<reference evidence="2 3" key="1">
    <citation type="submission" date="2023-02" db="EMBL/GenBank/DDBJ databases">
        <title>LHISI_Scaffold_Assembly.</title>
        <authorList>
            <person name="Stuart O.P."/>
            <person name="Cleave R."/>
            <person name="Magrath M.J.L."/>
            <person name="Mikheyev A.S."/>
        </authorList>
    </citation>
    <scope>NUCLEOTIDE SEQUENCE [LARGE SCALE GENOMIC DNA]</scope>
    <source>
        <strain evidence="2">Daus_M_001</strain>
        <tissue evidence="2">Leg muscle</tissue>
    </source>
</reference>
<sequence length="88" mass="9889">MNAPSGSSRQDISQYAYFSRLSFLHRCVGNKKTERNISEETNEGNEGENNVPPESGVEANKIRPIKKKIQGGMSSSEERFTQILEKKV</sequence>
<organism evidence="2 3">
    <name type="scientific">Dryococelus australis</name>
    <dbReference type="NCBI Taxonomy" id="614101"/>
    <lineage>
        <taxon>Eukaryota</taxon>
        <taxon>Metazoa</taxon>
        <taxon>Ecdysozoa</taxon>
        <taxon>Arthropoda</taxon>
        <taxon>Hexapoda</taxon>
        <taxon>Insecta</taxon>
        <taxon>Pterygota</taxon>
        <taxon>Neoptera</taxon>
        <taxon>Polyneoptera</taxon>
        <taxon>Phasmatodea</taxon>
        <taxon>Verophasmatodea</taxon>
        <taxon>Anareolatae</taxon>
        <taxon>Phasmatidae</taxon>
        <taxon>Eurycanthinae</taxon>
        <taxon>Dryococelus</taxon>
    </lineage>
</organism>
<feature type="region of interest" description="Disordered" evidence="1">
    <location>
        <begin position="34"/>
        <end position="88"/>
    </location>
</feature>
<accession>A0ABQ9HWS5</accession>
<keyword evidence="3" id="KW-1185">Reference proteome</keyword>
<comment type="caution">
    <text evidence="2">The sequence shown here is derived from an EMBL/GenBank/DDBJ whole genome shotgun (WGS) entry which is preliminary data.</text>
</comment>